<feature type="transmembrane region" description="Helical" evidence="3">
    <location>
        <begin position="74"/>
        <end position="100"/>
    </location>
</feature>
<keyword evidence="1" id="KW-0175">Coiled coil</keyword>
<dbReference type="AlphaFoldDB" id="A0A8H6MSE1"/>
<feature type="coiled-coil region" evidence="1">
    <location>
        <begin position="545"/>
        <end position="600"/>
    </location>
</feature>
<dbReference type="EMBL" id="WIGN01000159">
    <property type="protein sequence ID" value="KAF6806431.1"/>
    <property type="molecule type" value="Genomic_DNA"/>
</dbReference>
<comment type="caution">
    <text evidence="4">The sequence shown here is derived from an EMBL/GenBank/DDBJ whole genome shotgun (WGS) entry which is preliminary data.</text>
</comment>
<evidence type="ECO:0000256" key="2">
    <source>
        <dbReference type="SAM" id="MobiDB-lite"/>
    </source>
</evidence>
<protein>
    <submittedName>
        <fullName evidence="4">Uncharacterized protein</fullName>
    </submittedName>
</protein>
<keyword evidence="3" id="KW-0812">Transmembrane</keyword>
<evidence type="ECO:0000256" key="1">
    <source>
        <dbReference type="SAM" id="Coils"/>
    </source>
</evidence>
<gene>
    <name evidence="4" type="ORF">CSOJ01_08851</name>
</gene>
<reference evidence="4 5" key="1">
    <citation type="journal article" date="2020" name="Phytopathology">
        <title>Genome Sequence Resources of Colletotrichum truncatum, C. plurivorum, C. musicola, and C. sojae: Four Species Pathogenic to Soybean (Glycine max).</title>
        <authorList>
            <person name="Rogerio F."/>
            <person name="Boufleur T.R."/>
            <person name="Ciampi-Guillardi M."/>
            <person name="Sukno S.A."/>
            <person name="Thon M.R."/>
            <person name="Massola Junior N.S."/>
            <person name="Baroncelli R."/>
        </authorList>
    </citation>
    <scope>NUCLEOTIDE SEQUENCE [LARGE SCALE GENOMIC DNA]</scope>
    <source>
        <strain evidence="4 5">LFN0009</strain>
    </source>
</reference>
<accession>A0A8H6MSE1</accession>
<keyword evidence="3" id="KW-1133">Transmembrane helix</keyword>
<sequence length="1041" mass="117639">MEILGMVLSETLIYVIDAVALREEMLDTKMRAFGWACTFSRNGAEKRDCLLRTLLQLLEDQRNAEDVETNWDPITFYVILAIGILAALFTVITIVQAAIAACKGRRKTNRVAIGDWSAKRKRKWSWHELNLQYTAHTPLILIDRLVEALKEMEDKPCSANTAEDDKDPVTHQSRSTATWVNFLRDVGLSKVISPSKFTELEPVLADNLPDGVVAPAYGQVGAIVGITLALGAQMHIQETGAGLKYPLIIGDRFQFEFVSYPILGMIGTYSRYGPEAVFRRTLSKGGLGMALTNMNYGRGVLEFATTAHFDEFERGTFDLLKDGDRLRIRQLLVQDRQHSTVVDRYVPRLKAIADDYIPLISLFWAATPKFLPSLFPRTTLCMNFPFTIIALNGGFWSRVNLQEFSRTKMTTWPDSVDTPRWNRFEWNGFHAMLGHEEHFDESGDESFKIKRRVQRLKTILQSSPAILERAKARMKDAQAEKEAFLEKIAATEAAHLEELESTKAQGRTDNTEEILIANTVAETDEASPENDKLSYENRTLAVRRLAEVRRAQTEARLEIRHARAEADITRIEAETAEARAEDQQINLDVLMLRMAHYERQITQNGNSDTSHPLIDDYNGLRANLEADENAVDGNHAMLHNPAKLLEWFFISSPQNQKTIRSTILEQMNTADKWLRSGHIRKGLVDHRRAVLCNTTMALIQAEKKTGKSTLGSSVQPEPEPNEEVSSRHLNTLKYLHGVRQSYGADRETRQAIRTLESFSNRLTRKDEIQPDEIRALLRSQLDSIQLLESRALRIHGEIPHLLGSTISEDHDYENLHRLLERLGEVADRHLEKKDEPFLWNNVVPSIDDLRMERQIENLGEQQMKERMKERMEEQMEQMDIDDVITYRCLLMALLFQTAQDSSEISEMGSSGNKMVNMGKIQHPAGPDFLFSSGHVVPRTPSGLSPASDSRAAHCPSGETLGLFRGKPRTRTTSTAVALGRERWKESGSEAEVVGPAIPTLGGHALADATIDFSDSTMNFTWDVDPLEAEETCDWVEMRAAS</sequence>
<proteinExistence type="predicted"/>
<name>A0A8H6MSE1_9PEZI</name>
<feature type="coiled-coil region" evidence="1">
    <location>
        <begin position="467"/>
        <end position="494"/>
    </location>
</feature>
<keyword evidence="3" id="KW-0472">Membrane</keyword>
<keyword evidence="5" id="KW-1185">Reference proteome</keyword>
<organism evidence="4 5">
    <name type="scientific">Colletotrichum sojae</name>
    <dbReference type="NCBI Taxonomy" id="2175907"/>
    <lineage>
        <taxon>Eukaryota</taxon>
        <taxon>Fungi</taxon>
        <taxon>Dikarya</taxon>
        <taxon>Ascomycota</taxon>
        <taxon>Pezizomycotina</taxon>
        <taxon>Sordariomycetes</taxon>
        <taxon>Hypocreomycetidae</taxon>
        <taxon>Glomerellales</taxon>
        <taxon>Glomerellaceae</taxon>
        <taxon>Colletotrichum</taxon>
        <taxon>Colletotrichum orchidearum species complex</taxon>
    </lineage>
</organism>
<feature type="region of interest" description="Disordered" evidence="2">
    <location>
        <begin position="704"/>
        <end position="725"/>
    </location>
</feature>
<evidence type="ECO:0000313" key="5">
    <source>
        <dbReference type="Proteomes" id="UP000652219"/>
    </source>
</evidence>
<dbReference type="Proteomes" id="UP000652219">
    <property type="component" value="Unassembled WGS sequence"/>
</dbReference>
<evidence type="ECO:0000313" key="4">
    <source>
        <dbReference type="EMBL" id="KAF6806431.1"/>
    </source>
</evidence>
<evidence type="ECO:0000256" key="3">
    <source>
        <dbReference type="SAM" id="Phobius"/>
    </source>
</evidence>